<dbReference type="InterPro" id="IPR002528">
    <property type="entry name" value="MATE_fam"/>
</dbReference>
<keyword evidence="5 7" id="KW-1133">Transmembrane helix</keyword>
<dbReference type="AlphaFoldDB" id="A0A9D2A7H2"/>
<keyword evidence="2" id="KW-0813">Transport</keyword>
<feature type="transmembrane region" description="Helical" evidence="7">
    <location>
        <begin position="278"/>
        <end position="297"/>
    </location>
</feature>
<evidence type="ECO:0000256" key="7">
    <source>
        <dbReference type="SAM" id="Phobius"/>
    </source>
</evidence>
<keyword evidence="4 7" id="KW-0812">Transmembrane</keyword>
<name>A0A9D2A7H2_9FIRM</name>
<organism evidence="8 9">
    <name type="scientific">Candidatus Borkfalkia avistercoris</name>
    <dbReference type="NCBI Taxonomy" id="2838504"/>
    <lineage>
        <taxon>Bacteria</taxon>
        <taxon>Bacillati</taxon>
        <taxon>Bacillota</taxon>
        <taxon>Clostridia</taxon>
        <taxon>Christensenellales</taxon>
        <taxon>Christensenellaceae</taxon>
        <taxon>Candidatus Borkfalkia</taxon>
    </lineage>
</organism>
<keyword evidence="6 7" id="KW-0472">Membrane</keyword>
<accession>A0A9D2A7H2</accession>
<evidence type="ECO:0000256" key="3">
    <source>
        <dbReference type="ARBA" id="ARBA00022475"/>
    </source>
</evidence>
<dbReference type="Pfam" id="PF01554">
    <property type="entry name" value="MatE"/>
    <property type="match status" value="2"/>
</dbReference>
<sequence length="467" mass="50454">MNTDLTAGTPWKILLKYILPLFGSAVFQQLYTLADTVIAGRFAGQTALTAIGASNAIVNILMAIALGANAGCAVLASRYFGAKDNRKVKSVVFTALIAFSVLSGVLLVAGVLSCRAILSALNTPSWAMTESVTYLNIYYFGLPFLILYNLGTGIFSALGDSKTPFIFLVISSVTNIVLDYFMVQPWGVAGVAWATFIAQGAACVLTLVFVLKRTFGLRSEEKPAVFSFSLLKFLIFVPVILQNSFVSVGNLIIQVKINEFANIQGEGITSGFTAGFKLLVFCTTCFCTCANGLTNYVSQNFGAHRFKRIKEGFRATLVISTIMTAVFFLASFLFAEPLVRLFMPGDEDIALALSTGAEYIRIASPFFFAVNVKVVADGTVRGCNGNVGFMVSTFTDLILRVAFVFILTPFLGFAGVGWAWAVGWTLGTAVALGFYFGIPCLRKKNMSRYDESGNLLSAENFEGQQIK</sequence>
<feature type="transmembrane region" description="Helical" evidence="7">
    <location>
        <begin position="417"/>
        <end position="438"/>
    </location>
</feature>
<dbReference type="GO" id="GO:0042910">
    <property type="term" value="F:xenobiotic transmembrane transporter activity"/>
    <property type="evidence" value="ECO:0007669"/>
    <property type="project" value="InterPro"/>
</dbReference>
<proteinExistence type="predicted"/>
<evidence type="ECO:0000256" key="6">
    <source>
        <dbReference type="ARBA" id="ARBA00023136"/>
    </source>
</evidence>
<evidence type="ECO:0000313" key="8">
    <source>
        <dbReference type="EMBL" id="HIZ02659.1"/>
    </source>
</evidence>
<dbReference type="Proteomes" id="UP000824132">
    <property type="component" value="Unassembled WGS sequence"/>
</dbReference>
<evidence type="ECO:0000256" key="5">
    <source>
        <dbReference type="ARBA" id="ARBA00022989"/>
    </source>
</evidence>
<dbReference type="GO" id="GO:0005886">
    <property type="term" value="C:plasma membrane"/>
    <property type="evidence" value="ECO:0007669"/>
    <property type="project" value="UniProtKB-SubCell"/>
</dbReference>
<dbReference type="PANTHER" id="PTHR43549">
    <property type="entry name" value="MULTIDRUG RESISTANCE PROTEIN YPNP-RELATED"/>
    <property type="match status" value="1"/>
</dbReference>
<evidence type="ECO:0000256" key="4">
    <source>
        <dbReference type="ARBA" id="ARBA00022692"/>
    </source>
</evidence>
<evidence type="ECO:0000313" key="9">
    <source>
        <dbReference type="Proteomes" id="UP000824132"/>
    </source>
</evidence>
<comment type="caution">
    <text evidence="8">The sequence shown here is derived from an EMBL/GenBank/DDBJ whole genome shotgun (WGS) entry which is preliminary data.</text>
</comment>
<evidence type="ECO:0000256" key="1">
    <source>
        <dbReference type="ARBA" id="ARBA00004651"/>
    </source>
</evidence>
<feature type="transmembrane region" description="Helical" evidence="7">
    <location>
        <begin position="189"/>
        <end position="211"/>
    </location>
</feature>
<dbReference type="PANTHER" id="PTHR43549:SF3">
    <property type="entry name" value="MULTIDRUG RESISTANCE PROTEIN YPNP-RELATED"/>
    <property type="match status" value="1"/>
</dbReference>
<feature type="transmembrane region" description="Helical" evidence="7">
    <location>
        <begin position="56"/>
        <end position="80"/>
    </location>
</feature>
<feature type="transmembrane region" description="Helical" evidence="7">
    <location>
        <begin position="388"/>
        <end position="411"/>
    </location>
</feature>
<comment type="subcellular location">
    <subcellularLocation>
        <location evidence="1">Cell membrane</location>
        <topology evidence="1">Multi-pass membrane protein</topology>
    </subcellularLocation>
</comment>
<dbReference type="GO" id="GO:0015297">
    <property type="term" value="F:antiporter activity"/>
    <property type="evidence" value="ECO:0007669"/>
    <property type="project" value="InterPro"/>
</dbReference>
<dbReference type="CDD" id="cd13138">
    <property type="entry name" value="MATE_yoeA_like"/>
    <property type="match status" value="1"/>
</dbReference>
<gene>
    <name evidence="8" type="ORF">H9727_00065</name>
</gene>
<dbReference type="InterPro" id="IPR052031">
    <property type="entry name" value="Membrane_Transporter-Flippase"/>
</dbReference>
<feature type="transmembrane region" description="Helical" evidence="7">
    <location>
        <begin position="138"/>
        <end position="158"/>
    </location>
</feature>
<feature type="transmembrane region" description="Helical" evidence="7">
    <location>
        <begin position="359"/>
        <end position="376"/>
    </location>
</feature>
<dbReference type="EMBL" id="DXCL01000001">
    <property type="protein sequence ID" value="HIZ02659.1"/>
    <property type="molecule type" value="Genomic_DNA"/>
</dbReference>
<feature type="transmembrane region" description="Helical" evidence="7">
    <location>
        <begin position="317"/>
        <end position="339"/>
    </location>
</feature>
<protein>
    <submittedName>
        <fullName evidence="8">MATE family efflux transporter</fullName>
    </submittedName>
</protein>
<reference evidence="8" key="2">
    <citation type="submission" date="2021-04" db="EMBL/GenBank/DDBJ databases">
        <authorList>
            <person name="Gilroy R."/>
        </authorList>
    </citation>
    <scope>NUCLEOTIDE SEQUENCE</scope>
    <source>
        <strain evidence="8">CHK187-5294</strain>
    </source>
</reference>
<keyword evidence="3" id="KW-1003">Cell membrane</keyword>
<feature type="transmembrane region" description="Helical" evidence="7">
    <location>
        <begin position="223"/>
        <end position="241"/>
    </location>
</feature>
<feature type="transmembrane region" description="Helical" evidence="7">
    <location>
        <begin position="165"/>
        <end position="183"/>
    </location>
</feature>
<dbReference type="InterPro" id="IPR048279">
    <property type="entry name" value="MdtK-like"/>
</dbReference>
<feature type="transmembrane region" description="Helical" evidence="7">
    <location>
        <begin position="92"/>
        <end position="118"/>
    </location>
</feature>
<evidence type="ECO:0000256" key="2">
    <source>
        <dbReference type="ARBA" id="ARBA00022448"/>
    </source>
</evidence>
<dbReference type="PIRSF" id="PIRSF006603">
    <property type="entry name" value="DinF"/>
    <property type="match status" value="1"/>
</dbReference>
<reference evidence="8" key="1">
    <citation type="journal article" date="2021" name="PeerJ">
        <title>Extensive microbial diversity within the chicken gut microbiome revealed by metagenomics and culture.</title>
        <authorList>
            <person name="Gilroy R."/>
            <person name="Ravi A."/>
            <person name="Getino M."/>
            <person name="Pursley I."/>
            <person name="Horton D.L."/>
            <person name="Alikhan N.F."/>
            <person name="Baker D."/>
            <person name="Gharbi K."/>
            <person name="Hall N."/>
            <person name="Watson M."/>
            <person name="Adriaenssens E.M."/>
            <person name="Foster-Nyarko E."/>
            <person name="Jarju S."/>
            <person name="Secka A."/>
            <person name="Antonio M."/>
            <person name="Oren A."/>
            <person name="Chaudhuri R.R."/>
            <person name="La Ragione R."/>
            <person name="Hildebrand F."/>
            <person name="Pallen M.J."/>
        </authorList>
    </citation>
    <scope>NUCLEOTIDE SEQUENCE</scope>
    <source>
        <strain evidence="8">CHK187-5294</strain>
    </source>
</reference>